<feature type="transmembrane region" description="Helical" evidence="7">
    <location>
        <begin position="342"/>
        <end position="362"/>
    </location>
</feature>
<feature type="transmembrane region" description="Helical" evidence="7">
    <location>
        <begin position="382"/>
        <end position="398"/>
    </location>
</feature>
<sequence length="648" mass="74160">MPENNQVAPAVADGAGGDQPAGPGVAQGGWAMVKSLAYRMMIIYFVSSLVRNWRGSPPPQNHTATVDGKVGPPSTAAAPSMNMFRKNQEFDLYVYLSPLEERFSNFADNSALFWKEEGLVYGDWTSGPNKDGTYTQAKTFPCPSQLQNNGSLYMHVFIVKSGHSPDPQSRNHMKRETIHRSRRINKFKKKHYRKTQNLLTGHTEASEEDQKKAEVMSHEILSHWHPNLTLNLIDDQTAWQKGMLPSPLDEAVHFDPVTNDYYPIFFFNDYWNLGSEYMPLNDTVTELNLTLTYSPMSLFKWQLYASQQMRGKWSQVMGGELFEENEDDQDSIKQAILETNPYLLGITVIVSLLHTVFEFLAFKNDIQFWRSRKSLEGLSVRSVLFSVFTSLIVFLYICDNDTNFVVKCSVFVGLLIELWKVPKCMNVSIDRSRPLLGVIPRIVIADKGSYVESATKQHDQMAFKYLSWLLYPLLAGYAVYSLIYMEQKGWYSWVLNMLYGFLLMFGFIMMTPQLFINYKLKSVAHLPWRMLSYKFINTFIDDLFAFVIRMPTMYRIGCFRDDIVFLVYLYQRWIYRVDPNRVNEFGTSGADPTGAAQAEIENQENENAERSTDEPLAVEANGSAEEDNAEDASAAEESADESETKKDK</sequence>
<keyword evidence="4 7" id="KW-1133">Transmembrane helix</keyword>
<feature type="transmembrane region" description="Helical" evidence="7">
    <location>
        <begin position="465"/>
        <end position="484"/>
    </location>
</feature>
<evidence type="ECO:0000256" key="4">
    <source>
        <dbReference type="ARBA" id="ARBA00022989"/>
    </source>
</evidence>
<comment type="subcellular location">
    <subcellularLocation>
        <location evidence="1">Membrane</location>
        <topology evidence="1">Multi-pass membrane protein</topology>
    </subcellularLocation>
</comment>
<dbReference type="AlphaFoldDB" id="A0A914VCG2"/>
<evidence type="ECO:0000256" key="6">
    <source>
        <dbReference type="SAM" id="MobiDB-lite"/>
    </source>
</evidence>
<dbReference type="GO" id="GO:0012505">
    <property type="term" value="C:endomembrane system"/>
    <property type="evidence" value="ECO:0007669"/>
    <property type="project" value="TreeGrafter"/>
</dbReference>
<evidence type="ECO:0000256" key="1">
    <source>
        <dbReference type="ARBA" id="ARBA00004141"/>
    </source>
</evidence>
<organism evidence="8 9">
    <name type="scientific">Plectus sambesii</name>
    <dbReference type="NCBI Taxonomy" id="2011161"/>
    <lineage>
        <taxon>Eukaryota</taxon>
        <taxon>Metazoa</taxon>
        <taxon>Ecdysozoa</taxon>
        <taxon>Nematoda</taxon>
        <taxon>Chromadorea</taxon>
        <taxon>Plectida</taxon>
        <taxon>Plectina</taxon>
        <taxon>Plectoidea</taxon>
        <taxon>Plectidae</taxon>
        <taxon>Plectus</taxon>
    </lineage>
</organism>
<feature type="compositionally biased region" description="Acidic residues" evidence="6">
    <location>
        <begin position="624"/>
        <end position="641"/>
    </location>
</feature>
<protein>
    <submittedName>
        <fullName evidence="9">Cleft lip and palate associated transmembrane protein</fullName>
    </submittedName>
</protein>
<dbReference type="PANTHER" id="PTHR21347:SF14">
    <property type="entry name" value="LIPID SCRAMBLASE CLPTM1-RELATED"/>
    <property type="match status" value="1"/>
</dbReference>
<evidence type="ECO:0000256" key="3">
    <source>
        <dbReference type="ARBA" id="ARBA00022692"/>
    </source>
</evidence>
<feature type="compositionally biased region" description="Low complexity" evidence="6">
    <location>
        <begin position="1"/>
        <end position="13"/>
    </location>
</feature>
<dbReference type="Proteomes" id="UP000887566">
    <property type="component" value="Unplaced"/>
</dbReference>
<comment type="similarity">
    <text evidence="2">Belongs to the CLPTM1 family.</text>
</comment>
<evidence type="ECO:0000256" key="5">
    <source>
        <dbReference type="ARBA" id="ARBA00023136"/>
    </source>
</evidence>
<feature type="region of interest" description="Disordered" evidence="6">
    <location>
        <begin position="601"/>
        <end position="648"/>
    </location>
</feature>
<reference evidence="9" key="1">
    <citation type="submission" date="2022-11" db="UniProtKB">
        <authorList>
            <consortium name="WormBaseParasite"/>
        </authorList>
    </citation>
    <scope>IDENTIFICATION</scope>
</reference>
<name>A0A914VCG2_9BILA</name>
<dbReference type="Pfam" id="PF05602">
    <property type="entry name" value="CLPTM1"/>
    <property type="match status" value="1"/>
</dbReference>
<evidence type="ECO:0000256" key="7">
    <source>
        <dbReference type="SAM" id="Phobius"/>
    </source>
</evidence>
<dbReference type="PANTHER" id="PTHR21347">
    <property type="entry name" value="CLEFT LIP AND PALATE ASSOCIATED TRANSMEMBRANE PROTEIN-RELATED"/>
    <property type="match status" value="1"/>
</dbReference>
<evidence type="ECO:0000256" key="2">
    <source>
        <dbReference type="ARBA" id="ARBA00009310"/>
    </source>
</evidence>
<dbReference type="WBParaSite" id="PSAMB.scaffold1775size36934.g14879.t1">
    <property type="protein sequence ID" value="PSAMB.scaffold1775size36934.g14879.t1"/>
    <property type="gene ID" value="PSAMB.scaffold1775size36934.g14879"/>
</dbReference>
<dbReference type="InterPro" id="IPR008429">
    <property type="entry name" value="CLPTM1"/>
</dbReference>
<evidence type="ECO:0000313" key="9">
    <source>
        <dbReference type="WBParaSite" id="PSAMB.scaffold1775size36934.g14879.t1"/>
    </source>
</evidence>
<keyword evidence="5 7" id="KW-0472">Membrane</keyword>
<feature type="region of interest" description="Disordered" evidence="6">
    <location>
        <begin position="1"/>
        <end position="22"/>
    </location>
</feature>
<keyword evidence="8" id="KW-1185">Reference proteome</keyword>
<proteinExistence type="inferred from homology"/>
<feature type="transmembrane region" description="Helical" evidence="7">
    <location>
        <begin position="490"/>
        <end position="511"/>
    </location>
</feature>
<evidence type="ECO:0000313" key="8">
    <source>
        <dbReference type="Proteomes" id="UP000887566"/>
    </source>
</evidence>
<accession>A0A914VCG2</accession>
<dbReference type="GO" id="GO:0016020">
    <property type="term" value="C:membrane"/>
    <property type="evidence" value="ECO:0007669"/>
    <property type="project" value="UniProtKB-SubCell"/>
</dbReference>
<keyword evidence="3 7" id="KW-0812">Transmembrane</keyword>